<evidence type="ECO:0000313" key="1">
    <source>
        <dbReference type="EMBL" id="TKA02974.1"/>
    </source>
</evidence>
<keyword evidence="2" id="KW-1185">Reference proteome</keyword>
<dbReference type="AlphaFoldDB" id="A0A4U0S270"/>
<gene>
    <name evidence="1" type="ORF">FCI23_37665</name>
</gene>
<sequence length="182" mass="19955">MEPADGGGKAKWSSAGFGPGMSYEVSRAVREVLLGTDPSVKLTQRATRSLSEAREHFLERVHPGGTLIIRDPDGRMRWWTWAGHRANATLAATLDEVTVPGQRVNDHWLRLREDVTPALWKRLTARAADLLCLPGVDERAVRGLKFSEALPLRLAEATLSARLAAPDQAIAVLAEPVRFVST</sequence>
<dbReference type="EMBL" id="SUMC01000059">
    <property type="protein sequence ID" value="TKA02974.1"/>
    <property type="molecule type" value="Genomic_DNA"/>
</dbReference>
<evidence type="ECO:0000313" key="2">
    <source>
        <dbReference type="Proteomes" id="UP000305778"/>
    </source>
</evidence>
<dbReference type="Proteomes" id="UP000305778">
    <property type="component" value="Unassembled WGS sequence"/>
</dbReference>
<reference evidence="1 2" key="1">
    <citation type="submission" date="2019-04" db="EMBL/GenBank/DDBJ databases">
        <title>Streptomyces oryziradicis sp. nov., a novel actinomycete isolated from rhizosphere soil of rice (Oryza sativa L.).</title>
        <authorList>
            <person name="Li C."/>
        </authorList>
    </citation>
    <scope>NUCLEOTIDE SEQUENCE [LARGE SCALE GENOMIC DNA]</scope>
    <source>
        <strain evidence="1 2">NEAU-C40</strain>
    </source>
</reference>
<dbReference type="RefSeq" id="WP_136728672.1">
    <property type="nucleotide sequence ID" value="NZ_SUMC01000059.1"/>
</dbReference>
<accession>A0A4U0S270</accession>
<dbReference type="OrthoDB" id="9815222at2"/>
<proteinExistence type="predicted"/>
<comment type="caution">
    <text evidence="1">The sequence shown here is derived from an EMBL/GenBank/DDBJ whole genome shotgun (WGS) entry which is preliminary data.</text>
</comment>
<protein>
    <submittedName>
        <fullName evidence="1">Uncharacterized protein</fullName>
    </submittedName>
</protein>
<name>A0A4U0S270_9ACTN</name>
<organism evidence="1 2">
    <name type="scientific">Actinacidiphila oryziradicis</name>
    <dbReference type="NCBI Taxonomy" id="2571141"/>
    <lineage>
        <taxon>Bacteria</taxon>
        <taxon>Bacillati</taxon>
        <taxon>Actinomycetota</taxon>
        <taxon>Actinomycetes</taxon>
        <taxon>Kitasatosporales</taxon>
        <taxon>Streptomycetaceae</taxon>
        <taxon>Actinacidiphila</taxon>
    </lineage>
</organism>